<dbReference type="AlphaFoldDB" id="A0A3E1NPC6"/>
<dbReference type="OrthoDB" id="2575320at2"/>
<comment type="caution">
    <text evidence="1">The sequence shown here is derived from an EMBL/GenBank/DDBJ whole genome shotgun (WGS) entry which is preliminary data.</text>
</comment>
<organism evidence="1 2">
    <name type="scientific">Deminuibacter soli</name>
    <dbReference type="NCBI Taxonomy" id="2291815"/>
    <lineage>
        <taxon>Bacteria</taxon>
        <taxon>Pseudomonadati</taxon>
        <taxon>Bacteroidota</taxon>
        <taxon>Chitinophagia</taxon>
        <taxon>Chitinophagales</taxon>
        <taxon>Chitinophagaceae</taxon>
        <taxon>Deminuibacter</taxon>
    </lineage>
</organism>
<evidence type="ECO:0000313" key="2">
    <source>
        <dbReference type="Proteomes" id="UP000261284"/>
    </source>
</evidence>
<dbReference type="RefSeq" id="WP_116845394.1">
    <property type="nucleotide sequence ID" value="NZ_QTJU01000001.1"/>
</dbReference>
<proteinExistence type="predicted"/>
<keyword evidence="2" id="KW-1185">Reference proteome</keyword>
<protein>
    <submittedName>
        <fullName evidence="1">Uncharacterized protein</fullName>
    </submittedName>
</protein>
<evidence type="ECO:0000313" key="1">
    <source>
        <dbReference type="EMBL" id="RFM29638.1"/>
    </source>
</evidence>
<dbReference type="Proteomes" id="UP000261284">
    <property type="component" value="Unassembled WGS sequence"/>
</dbReference>
<sequence>MLLMNANVKLSANEMALVSDAGFILTKLAITGKVYLILGNLCSYFREYTAAHPHAFPEEVLAVSPKIYRGESYRQLPYVMLDYPRYFAGGNAFAIRCLFWWGNSFSIHLHLSGSWKQLYAHGYAALIQSGALDSWYCCIATGEWEHHFGEDNYVLIGTAREVCVQHVYKQHFIKLAQKIPLQEWDHAYDFYREAFATLAAVAEKIKSETENRSDH</sequence>
<name>A0A3E1NPC6_9BACT</name>
<gene>
    <name evidence="1" type="ORF">DXN05_01245</name>
</gene>
<accession>A0A3E1NPC6</accession>
<dbReference type="EMBL" id="QTJU01000001">
    <property type="protein sequence ID" value="RFM29638.1"/>
    <property type="molecule type" value="Genomic_DNA"/>
</dbReference>
<reference evidence="1 2" key="1">
    <citation type="submission" date="2018-08" db="EMBL/GenBank/DDBJ databases">
        <title>Chitinophagaceae sp. K23C18032701, a novel bacterium isolated from forest soil.</title>
        <authorList>
            <person name="Wang C."/>
        </authorList>
    </citation>
    <scope>NUCLEOTIDE SEQUENCE [LARGE SCALE GENOMIC DNA]</scope>
    <source>
        <strain evidence="1 2">K23C18032701</strain>
    </source>
</reference>